<comment type="caution">
    <text evidence="6">The sequence shown here is derived from an EMBL/GenBank/DDBJ whole genome shotgun (WGS) entry which is preliminary data.</text>
</comment>
<accession>A0A8J5XUC2</accession>
<feature type="compositionally biased region" description="Low complexity" evidence="4">
    <location>
        <begin position="206"/>
        <end position="223"/>
    </location>
</feature>
<evidence type="ECO:0000313" key="6">
    <source>
        <dbReference type="EMBL" id="KAG8468642.1"/>
    </source>
</evidence>
<keyword evidence="7" id="KW-1185">Reference proteome</keyword>
<reference evidence="6" key="1">
    <citation type="submission" date="2021-05" db="EMBL/GenBank/DDBJ databases">
        <title>The genome of the haptophyte Pavlova lutheri (Diacronema luteri, Pavlovales) - a model for lipid biosynthesis in eukaryotic algae.</title>
        <authorList>
            <person name="Hulatt C.J."/>
            <person name="Posewitz M.C."/>
        </authorList>
    </citation>
    <scope>NUCLEOTIDE SEQUENCE</scope>
    <source>
        <strain evidence="6">NIVA-4/92</strain>
    </source>
</reference>
<evidence type="ECO:0000256" key="3">
    <source>
        <dbReference type="ARBA" id="ARBA00022833"/>
    </source>
</evidence>
<evidence type="ECO:0000313" key="7">
    <source>
        <dbReference type="Proteomes" id="UP000751190"/>
    </source>
</evidence>
<feature type="region of interest" description="Disordered" evidence="4">
    <location>
        <begin position="1339"/>
        <end position="1362"/>
    </location>
</feature>
<feature type="compositionally biased region" description="Low complexity" evidence="4">
    <location>
        <begin position="1120"/>
        <end position="1139"/>
    </location>
</feature>
<organism evidence="6 7">
    <name type="scientific">Diacronema lutheri</name>
    <name type="common">Unicellular marine alga</name>
    <name type="synonym">Monochrysis lutheri</name>
    <dbReference type="NCBI Taxonomy" id="2081491"/>
    <lineage>
        <taxon>Eukaryota</taxon>
        <taxon>Haptista</taxon>
        <taxon>Haptophyta</taxon>
        <taxon>Pavlovophyceae</taxon>
        <taxon>Pavlovales</taxon>
        <taxon>Pavlovaceae</taxon>
        <taxon>Diacronema</taxon>
    </lineage>
</organism>
<feature type="region of interest" description="Disordered" evidence="4">
    <location>
        <begin position="1"/>
        <end position="81"/>
    </location>
</feature>
<feature type="region of interest" description="Disordered" evidence="4">
    <location>
        <begin position="1240"/>
        <end position="1261"/>
    </location>
</feature>
<feature type="compositionally biased region" description="Basic residues" evidence="4">
    <location>
        <begin position="1397"/>
        <end position="1408"/>
    </location>
</feature>
<evidence type="ECO:0000256" key="1">
    <source>
        <dbReference type="ARBA" id="ARBA00022723"/>
    </source>
</evidence>
<keyword evidence="1" id="KW-0479">Metal-binding</keyword>
<evidence type="ECO:0000256" key="2">
    <source>
        <dbReference type="ARBA" id="ARBA00022771"/>
    </source>
</evidence>
<feature type="compositionally biased region" description="Low complexity" evidence="4">
    <location>
        <begin position="180"/>
        <end position="198"/>
    </location>
</feature>
<dbReference type="Proteomes" id="UP000751190">
    <property type="component" value="Unassembled WGS sequence"/>
</dbReference>
<proteinExistence type="predicted"/>
<feature type="domain" description="CXXC-type" evidence="5">
    <location>
        <begin position="1372"/>
        <end position="1399"/>
    </location>
</feature>
<feature type="region of interest" description="Disordered" evidence="4">
    <location>
        <begin position="844"/>
        <end position="870"/>
    </location>
</feature>
<feature type="compositionally biased region" description="Low complexity" evidence="4">
    <location>
        <begin position="1251"/>
        <end position="1261"/>
    </location>
</feature>
<feature type="compositionally biased region" description="Low complexity" evidence="4">
    <location>
        <begin position="1152"/>
        <end position="1173"/>
    </location>
</feature>
<feature type="region of interest" description="Disordered" evidence="4">
    <location>
        <begin position="1102"/>
        <end position="1187"/>
    </location>
</feature>
<keyword evidence="2" id="KW-0863">Zinc-finger</keyword>
<feature type="region of interest" description="Disordered" evidence="4">
    <location>
        <begin position="178"/>
        <end position="246"/>
    </location>
</feature>
<gene>
    <name evidence="6" type="ORF">KFE25_013725</name>
</gene>
<feature type="compositionally biased region" description="Acidic residues" evidence="4">
    <location>
        <begin position="70"/>
        <end position="79"/>
    </location>
</feature>
<dbReference type="InterPro" id="IPR002857">
    <property type="entry name" value="Znf_CXXC"/>
</dbReference>
<evidence type="ECO:0000256" key="4">
    <source>
        <dbReference type="SAM" id="MobiDB-lite"/>
    </source>
</evidence>
<dbReference type="GO" id="GO:0008270">
    <property type="term" value="F:zinc ion binding"/>
    <property type="evidence" value="ECO:0007669"/>
    <property type="project" value="UniProtKB-KW"/>
</dbReference>
<sequence>MLHERLAALQARLGEKQRGCGAAAEAGAERRSQRKRIKSVRLEELNDHGSSGGGGAGARSAKAEVKAEIVETEGEEEAAPAERMEMDGALAHASAPAPADVPDSDWGWLVGSGPVDVRAALLTTAGGAVRVRLRVARPIDAAPLDIAPLFERELERRREDAAAAARVAASLRRAEEKAAARGLPKRAGAAAGAAAVGDDGARTRRASSSGAKRSAAGADARGAPSESRARAKPSSGAHGGGSGTRADAEIQRELSELTPAAAEEARALLATPISELNGFTEGELKQLRLSTLTLLVRRLGLRGIPKHGYSSAYKAARAIKDRLYRDRIKSAGEAGATAVGATGASASAFTGQSRDELARVNARLVNARAALKRAHFDGEDDEAAAAEVARFERARVRLVAAGTGGRGAVETPRGGASGGGSAETAMLIDEGALLAEGGLASGSFGGLPVWRVRSFVLTELVATLPGEAEGIASLSELLHTRGRPPAGLAARGITLEGAVLPPDGVRTAAMARAFGARASAAVRVRTSSVLEVITVSLAPVAIRARTAAGWFDLRAPADAFRRALLQTAGASRSAPLDESALAGIGAVPRAVRLNPLVPPGGAELIAACARCSWVRHVSVRGPDGTPVPLSELWEALRPRKGRSAPAGAPASADTTADFTIIGLVALDGGDVDAVAPSAAAKAGGDGDGGAAGVTADGARAGTAAVPGASADAADGAAGLCGAWVRICGLAGAMICTGAQPGGGAGPADIRATGVMLCVRTAGGSLYALASPSAEYRGYFACPGHVRPAAGAGAGAGGGGAPTAGADAFDVGALSAPAPPPLLDSDLALGARDPPGAHWRLHRYTVTTTSGGSRGAGSGGSGGTPGGEGGCTPLFRAIRELTAAQKGAAASNARVTLIGELELRVAEGSARGTPVGASSGARCVRVRVALQDVMRVTVDWGTFVTALLSAGSTSAGAPAGVPSTFVRTAVGTVAALGAPHATQAAAGAAEAAALSAVAEVVRLLLNYDSKTKVPCGFVAAQAAKTVATSAGKADLVAHLEQHRLALRELRACAARLAPAAPSAATAAASAGEKAADASRATARAKLCANVQQFAAYLEAERAKRRGVQPPPSAAAAGGGPTSAAAGAARPSCRPAAASGAVDDSLHPPPRGRGPANAVGGASASGRAPAAGTATVKAKPASAQPPRLKTPNVAAARFAASAGAPAAVPAPKPAPKPTTDAQPAAAAARVKKRVVMGLGQPTGAVADGGSGGTPTTPATPTAPAAPAAVPCIAAGIANPTSGAGGETLDPTAGVGGAGAAVGAAGAAGEKRGRPLSAGPAKPKPARVVIGIVSAPSQPPIAAAGADGAAAGAGGGGAAAAAGDGDGADGVAKFVDCGVCAACLDKPKFGGNGLLKQRCIRKQKGKARRRKGEGALHDGDEADAAGGDAADDDSSDEPLSKKLKHNAPAPPRAPSPPHRAATDDGPTPARAPLGEAAASPARPDPSPIEQAIIRVLDEACMPRSVRQIATALRKESNEGEETAGAWEARIDAALRPGSLANPRVHAGDGLVWLQD</sequence>
<keyword evidence="3" id="KW-0862">Zinc</keyword>
<feature type="region of interest" description="Disordered" evidence="4">
    <location>
        <begin position="1397"/>
        <end position="1486"/>
    </location>
</feature>
<dbReference type="Pfam" id="PF02008">
    <property type="entry name" value="zf-CXXC"/>
    <property type="match status" value="1"/>
</dbReference>
<feature type="compositionally biased region" description="Pro residues" evidence="4">
    <location>
        <begin position="1445"/>
        <end position="1454"/>
    </location>
</feature>
<protein>
    <recommendedName>
        <fullName evidence="5">CXXC-type domain-containing protein</fullName>
    </recommendedName>
</protein>
<dbReference type="GO" id="GO:0003677">
    <property type="term" value="F:DNA binding"/>
    <property type="evidence" value="ECO:0007669"/>
    <property type="project" value="InterPro"/>
</dbReference>
<name>A0A8J5XUC2_DIALT</name>
<dbReference type="EMBL" id="JAGTXO010000004">
    <property type="protein sequence ID" value="KAG8468642.1"/>
    <property type="molecule type" value="Genomic_DNA"/>
</dbReference>
<evidence type="ECO:0000259" key="5">
    <source>
        <dbReference type="Pfam" id="PF02008"/>
    </source>
</evidence>
<feature type="compositionally biased region" description="Gly residues" evidence="4">
    <location>
        <begin position="851"/>
        <end position="869"/>
    </location>
</feature>